<proteinExistence type="inferred from homology"/>
<dbReference type="PANTHER" id="PTHR37419:SF8">
    <property type="entry name" value="TOXIN YJJJ"/>
    <property type="match status" value="1"/>
</dbReference>
<keyword evidence="7" id="KW-1185">Reference proteome</keyword>
<organism evidence="6 7">
    <name type="scientific">Candidatus Neptunichlamydia vexilliferae</name>
    <dbReference type="NCBI Taxonomy" id="1651774"/>
    <lineage>
        <taxon>Bacteria</taxon>
        <taxon>Pseudomonadati</taxon>
        <taxon>Chlamydiota</taxon>
        <taxon>Chlamydiia</taxon>
        <taxon>Parachlamydiales</taxon>
        <taxon>Simkaniaceae</taxon>
        <taxon>Candidatus Neptunichlamydia</taxon>
    </lineage>
</organism>
<name>A0ABS0AXG3_9BACT</name>
<reference evidence="6 7" key="1">
    <citation type="submission" date="2020-01" db="EMBL/GenBank/DDBJ databases">
        <title>Draft genome sequence of Cand. Neptunochlamydia vexilliferae K9.</title>
        <authorList>
            <person name="Schulz F."/>
            <person name="Koestlbacher S."/>
            <person name="Wascher F."/>
            <person name="Pizzetti I."/>
            <person name="Horn M."/>
        </authorList>
    </citation>
    <scope>NUCLEOTIDE SEQUENCE [LARGE SCALE GENOMIC DNA]</scope>
    <source>
        <strain evidence="6 7">K9</strain>
    </source>
</reference>
<protein>
    <recommendedName>
        <fullName evidence="8">Type II toxin-antitoxin system HipA family toxin</fullName>
    </recommendedName>
</protein>
<feature type="domain" description="HipA N-terminal subdomain 1" evidence="5">
    <location>
        <begin position="29"/>
        <end position="108"/>
    </location>
</feature>
<evidence type="ECO:0000313" key="7">
    <source>
        <dbReference type="Proteomes" id="UP001194714"/>
    </source>
</evidence>
<evidence type="ECO:0000259" key="4">
    <source>
        <dbReference type="Pfam" id="PF07804"/>
    </source>
</evidence>
<dbReference type="InterPro" id="IPR012893">
    <property type="entry name" value="HipA-like_C"/>
</dbReference>
<dbReference type="Pfam" id="PF07804">
    <property type="entry name" value="HipA_C"/>
    <property type="match status" value="1"/>
</dbReference>
<feature type="domain" description="HipA-like C-terminal" evidence="4">
    <location>
        <begin position="187"/>
        <end position="398"/>
    </location>
</feature>
<keyword evidence="3" id="KW-0418">Kinase</keyword>
<dbReference type="PANTHER" id="PTHR37419">
    <property type="entry name" value="SERINE/THREONINE-PROTEIN KINASE TOXIN HIPA"/>
    <property type="match status" value="1"/>
</dbReference>
<sequence length="421" mass="47200">MEIEHEASREKINQDILILRGDRALSGEDVRIGSLWFHTRNGRERGAFEYDKDWLMHPEKFALEPALKLTEGSFHTKAGRGLFGAIGDSAPDCWGRTLMRRAHAAKDNDRKQPTLTEIDYLLGVNDEARQGALRFSLPANEKTFLSAQREKVFPPLIRLPKLLAAADHVMEDHESAADLKLLLAPGSSLGGARPKASVKDRDGSLAIAKFPKKDDEFNVPAWEAVALILAESSGITVPSWRLETVLKKPVLILERFDRKGGQRIPFLSSMSMLDAGDHEEHSYLEIAYAIAQHGASPTEDLEELWRRIVFTVMISNTDDHLRNHGFLYERYKGWRLSPAYDMNPTPIHIKPRVLTTAIDFEDTAASLETAMGVAGEFRVSNKRAHVIIKEVQAAVKEWRAVAERLGIPKAECDQMASAFIF</sequence>
<evidence type="ECO:0008006" key="8">
    <source>
        <dbReference type="Google" id="ProtNLM"/>
    </source>
</evidence>
<evidence type="ECO:0000256" key="2">
    <source>
        <dbReference type="ARBA" id="ARBA00022679"/>
    </source>
</evidence>
<dbReference type="InterPro" id="IPR017508">
    <property type="entry name" value="HipA_N1"/>
</dbReference>
<dbReference type="EMBL" id="JAAEJV010000004">
    <property type="protein sequence ID" value="MBF5058813.1"/>
    <property type="molecule type" value="Genomic_DNA"/>
</dbReference>
<evidence type="ECO:0000256" key="3">
    <source>
        <dbReference type="ARBA" id="ARBA00022777"/>
    </source>
</evidence>
<evidence type="ECO:0000259" key="5">
    <source>
        <dbReference type="Pfam" id="PF13657"/>
    </source>
</evidence>
<dbReference type="RefSeq" id="WP_320412040.1">
    <property type="nucleotide sequence ID" value="NZ_JAAEJV010000004.1"/>
</dbReference>
<evidence type="ECO:0000256" key="1">
    <source>
        <dbReference type="ARBA" id="ARBA00010164"/>
    </source>
</evidence>
<dbReference type="InterPro" id="IPR052028">
    <property type="entry name" value="HipA_Ser/Thr_kinase"/>
</dbReference>
<comment type="caution">
    <text evidence="6">The sequence shown here is derived from an EMBL/GenBank/DDBJ whole genome shotgun (WGS) entry which is preliminary data.</text>
</comment>
<keyword evidence="2" id="KW-0808">Transferase</keyword>
<dbReference type="Gene3D" id="1.10.1070.20">
    <property type="match status" value="1"/>
</dbReference>
<dbReference type="Pfam" id="PF13657">
    <property type="entry name" value="Couple_hipA"/>
    <property type="match status" value="1"/>
</dbReference>
<dbReference type="Proteomes" id="UP001194714">
    <property type="component" value="Unassembled WGS sequence"/>
</dbReference>
<evidence type="ECO:0000313" key="6">
    <source>
        <dbReference type="EMBL" id="MBF5058813.1"/>
    </source>
</evidence>
<comment type="similarity">
    <text evidence="1">Belongs to the HipA Ser/Thr kinase family.</text>
</comment>
<accession>A0ABS0AXG3</accession>
<gene>
    <name evidence="6" type="ORF">NEPTK9_000312</name>
</gene>